<evidence type="ECO:0000313" key="3">
    <source>
        <dbReference type="Proteomes" id="UP000077266"/>
    </source>
</evidence>
<dbReference type="InParanoid" id="A0A165P5B6"/>
<keyword evidence="3" id="KW-1185">Reference proteome</keyword>
<reference evidence="2 3" key="1">
    <citation type="journal article" date="2016" name="Mol. Biol. Evol.">
        <title>Comparative Genomics of Early-Diverging Mushroom-Forming Fungi Provides Insights into the Origins of Lignocellulose Decay Capabilities.</title>
        <authorList>
            <person name="Nagy L.G."/>
            <person name="Riley R."/>
            <person name="Tritt A."/>
            <person name="Adam C."/>
            <person name="Daum C."/>
            <person name="Floudas D."/>
            <person name="Sun H."/>
            <person name="Yadav J.S."/>
            <person name="Pangilinan J."/>
            <person name="Larsson K.H."/>
            <person name="Matsuura K."/>
            <person name="Barry K."/>
            <person name="Labutti K."/>
            <person name="Kuo R."/>
            <person name="Ohm R.A."/>
            <person name="Bhattacharya S.S."/>
            <person name="Shirouzu T."/>
            <person name="Yoshinaga Y."/>
            <person name="Martin F.M."/>
            <person name="Grigoriev I.V."/>
            <person name="Hibbett D.S."/>
        </authorList>
    </citation>
    <scope>NUCLEOTIDE SEQUENCE [LARGE SCALE GENOMIC DNA]</scope>
    <source>
        <strain evidence="2 3">HHB12029</strain>
    </source>
</reference>
<dbReference type="Proteomes" id="UP000077266">
    <property type="component" value="Unassembled WGS sequence"/>
</dbReference>
<gene>
    <name evidence="2" type="ORF">EXIGLDRAFT_47079</name>
</gene>
<sequence>MLRHRCRRRFAVANICSCVDRSCTTKGRYAGWYSNSRSARDRRMASGRRAAQLMTKERSCIAASRSEVLVETVECYVLRTQAAESTPGYMQALALWHRPKEKGRVVRTQNRSNATYTSAHTGIGTGMIGNERSTPHERRRRRPAKASRQFEQFSPECTKTLLALVGQERDDLLYHKTPATKKPGFGVGIHQLDHLTSNLRSAGLMGVSRSDKSSMCS</sequence>
<name>A0A165P5B6_EXIGL</name>
<dbReference type="AlphaFoldDB" id="A0A165P5B6"/>
<accession>A0A165P5B6</accession>
<protein>
    <submittedName>
        <fullName evidence="2">Uncharacterized protein</fullName>
    </submittedName>
</protein>
<evidence type="ECO:0000256" key="1">
    <source>
        <dbReference type="SAM" id="MobiDB-lite"/>
    </source>
</evidence>
<feature type="region of interest" description="Disordered" evidence="1">
    <location>
        <begin position="116"/>
        <end position="150"/>
    </location>
</feature>
<organism evidence="2 3">
    <name type="scientific">Exidia glandulosa HHB12029</name>
    <dbReference type="NCBI Taxonomy" id="1314781"/>
    <lineage>
        <taxon>Eukaryota</taxon>
        <taxon>Fungi</taxon>
        <taxon>Dikarya</taxon>
        <taxon>Basidiomycota</taxon>
        <taxon>Agaricomycotina</taxon>
        <taxon>Agaricomycetes</taxon>
        <taxon>Auriculariales</taxon>
        <taxon>Exidiaceae</taxon>
        <taxon>Exidia</taxon>
    </lineage>
</organism>
<dbReference type="EMBL" id="KV425892">
    <property type="protein sequence ID" value="KZW01664.1"/>
    <property type="molecule type" value="Genomic_DNA"/>
</dbReference>
<evidence type="ECO:0000313" key="2">
    <source>
        <dbReference type="EMBL" id="KZW01664.1"/>
    </source>
</evidence>
<proteinExistence type="predicted"/>